<proteinExistence type="predicted"/>
<keyword evidence="2" id="KW-0812">Transmembrane</keyword>
<evidence type="ECO:0000256" key="1">
    <source>
        <dbReference type="SAM" id="MobiDB-lite"/>
    </source>
</evidence>
<organism evidence="5 6">
    <name type="scientific">Candidatus Enterococcus palustris</name>
    <dbReference type="NCBI Taxonomy" id="1834189"/>
    <lineage>
        <taxon>Bacteria</taxon>
        <taxon>Bacillati</taxon>
        <taxon>Bacillota</taxon>
        <taxon>Bacilli</taxon>
        <taxon>Lactobacillales</taxon>
        <taxon>Enterococcaceae</taxon>
        <taxon>Enterococcus</taxon>
    </lineage>
</organism>
<dbReference type="InterPro" id="IPR010317">
    <property type="entry name" value="WxLIP_PGBD"/>
</dbReference>
<gene>
    <name evidence="5" type="ORF">A5821_002365</name>
</gene>
<feature type="transmembrane region" description="Helical" evidence="2">
    <location>
        <begin position="330"/>
        <end position="351"/>
    </location>
</feature>
<dbReference type="InterPro" id="IPR021759">
    <property type="entry name" value="WxLIP_HBD"/>
</dbReference>
<feature type="domain" description="WxL Interacting Protein host binding" evidence="4">
    <location>
        <begin position="180"/>
        <end position="319"/>
    </location>
</feature>
<evidence type="ECO:0000259" key="4">
    <source>
        <dbReference type="Pfam" id="PF11797"/>
    </source>
</evidence>
<protein>
    <recommendedName>
        <fullName evidence="7">DUF3324 domain-containing protein</fullName>
    </recommendedName>
</protein>
<evidence type="ECO:0008006" key="7">
    <source>
        <dbReference type="Google" id="ProtNLM"/>
    </source>
</evidence>
<accession>A0AAQ3W9J5</accession>
<name>A0AAQ3W9J5_9ENTE</name>
<dbReference type="Proteomes" id="UP000194948">
    <property type="component" value="Chromosome"/>
</dbReference>
<dbReference type="AlphaFoldDB" id="A0AAQ3W9J5"/>
<evidence type="ECO:0000259" key="3">
    <source>
        <dbReference type="Pfam" id="PF06030"/>
    </source>
</evidence>
<keyword evidence="2" id="KW-1133">Transmembrane helix</keyword>
<keyword evidence="6" id="KW-1185">Reference proteome</keyword>
<evidence type="ECO:0000313" key="5">
    <source>
        <dbReference type="EMBL" id="WYK01228.1"/>
    </source>
</evidence>
<feature type="transmembrane region" description="Helical" evidence="2">
    <location>
        <begin position="12"/>
        <end position="33"/>
    </location>
</feature>
<feature type="domain" description="WxL Interacting Protein peptidoglycan binding" evidence="3">
    <location>
        <begin position="45"/>
        <end position="165"/>
    </location>
</feature>
<dbReference type="EMBL" id="CP147244">
    <property type="protein sequence ID" value="WYK01228.1"/>
    <property type="molecule type" value="Genomic_DNA"/>
</dbReference>
<keyword evidence="2" id="KW-0472">Membrane</keyword>
<evidence type="ECO:0000256" key="2">
    <source>
        <dbReference type="SAM" id="Phobius"/>
    </source>
</evidence>
<sequence length="397" mass="45414">MYIMKRELSKKHFVIRTAILMSCMIVFLCGLPIRSQANEAETGGFSVKAVLPENQLNPDVTYYDLRVKPGQEQTLDLELYNSTKETQKVAVMINPGITNDNGLIDYSEREKDYQYDDSLTLAITDIATTDKEITIPALSKVTTKIRLKVPDQPFKGMVLGGIYLTSLSENQEEQGNTEGGMQIKNKVVYSVGIKLTESDDPVEADLLYEKGQTLAAQEAGRNIIKSKIRNIAPTNIDEMTYHAKIYAENAKEVLVERAVSGYRMAPNSYFHYQVPWGSQPFKPGKYRIELSAESKATGQNWQWQDDFEITQEEAKELNESAIDLEETYNWPLYVALGVGILFLIILVILFIRRQKKKKRKRRKIEAQRKKRQRKKRPQPTGKKRSEKQIKKKGYKNG</sequence>
<reference evidence="6" key="1">
    <citation type="submission" date="2017-05" db="EMBL/GenBank/DDBJ databases">
        <title>The Genome Sequence of EEnterococcus faecalis 9F2_4866.</title>
        <authorList>
            <consortium name="The Broad Institute Genomics Platform"/>
            <consortium name="The Broad Institute Genomic Center for Infectious Diseases"/>
            <person name="Earl A."/>
            <person name="Manson A."/>
            <person name="Schwartman J."/>
            <person name="Gilmore M."/>
            <person name="Abouelleil A."/>
            <person name="Cao P."/>
            <person name="Chapman S."/>
            <person name="Cusick C."/>
            <person name="Shea T."/>
            <person name="Young S."/>
            <person name="Neafsey D."/>
            <person name="Nusbaum C."/>
            <person name="Birren B."/>
        </authorList>
    </citation>
    <scope>NUCLEOTIDE SEQUENCE [LARGE SCALE GENOMIC DNA]</scope>
    <source>
        <strain evidence="6">7F3_DIV0205</strain>
    </source>
</reference>
<dbReference type="Pfam" id="PF11797">
    <property type="entry name" value="WxLIP_HBD"/>
    <property type="match status" value="1"/>
</dbReference>
<dbReference type="Pfam" id="PF06030">
    <property type="entry name" value="WxLIP_PGBD"/>
    <property type="match status" value="1"/>
</dbReference>
<reference evidence="5 6" key="2">
    <citation type="submission" date="2024-03" db="EMBL/GenBank/DDBJ databases">
        <title>The Genome Sequence of Enterococcus sp. DIV0205d.</title>
        <authorList>
            <consortium name="The Broad Institute Genomics Platform"/>
            <consortium name="The Broad Institute Microbial Omics Core"/>
            <consortium name="The Broad Institute Genomic Center for Infectious Diseases"/>
            <person name="Earl A."/>
            <person name="Manson A."/>
            <person name="Gilmore M."/>
            <person name="Schwartman J."/>
            <person name="Shea T."/>
            <person name="Abouelleil A."/>
            <person name="Cao P."/>
            <person name="Chapman S."/>
            <person name="Cusick C."/>
            <person name="Young S."/>
            <person name="Neafsey D."/>
            <person name="Nusbaum C."/>
            <person name="Birren B."/>
        </authorList>
    </citation>
    <scope>NUCLEOTIDE SEQUENCE [LARGE SCALE GENOMIC DNA]</scope>
    <source>
        <strain evidence="5 6">7F3_DIV0205</strain>
    </source>
</reference>
<evidence type="ECO:0000313" key="6">
    <source>
        <dbReference type="Proteomes" id="UP000194948"/>
    </source>
</evidence>
<feature type="region of interest" description="Disordered" evidence="1">
    <location>
        <begin position="356"/>
        <end position="397"/>
    </location>
</feature>